<protein>
    <recommendedName>
        <fullName evidence="4">Cys-tRNA(Pro)/Cys-tRNA(Cys) deacylase</fullName>
        <ecNumber evidence="4">4.2.-.-</ecNumber>
    </recommendedName>
</protein>
<evidence type="ECO:0000313" key="6">
    <source>
        <dbReference type="EMBL" id="MEC4176023.1"/>
    </source>
</evidence>
<keyword evidence="3 4" id="KW-0456">Lyase</keyword>
<dbReference type="RefSeq" id="WP_338210088.1">
    <property type="nucleotide sequence ID" value="NZ_JAYMFF010000009.1"/>
</dbReference>
<evidence type="ECO:0000256" key="4">
    <source>
        <dbReference type="PIRNR" id="PIRNR006181"/>
    </source>
</evidence>
<keyword evidence="2 4" id="KW-0648">Protein biosynthesis</keyword>
<dbReference type="PANTHER" id="PTHR30411">
    <property type="entry name" value="CYTOPLASMIC PROTEIN"/>
    <property type="match status" value="1"/>
</dbReference>
<dbReference type="Pfam" id="PF04073">
    <property type="entry name" value="tRNA_edit"/>
    <property type="match status" value="1"/>
</dbReference>
<dbReference type="Gene3D" id="3.90.960.10">
    <property type="entry name" value="YbaK/aminoacyl-tRNA synthetase-associated domain"/>
    <property type="match status" value="1"/>
</dbReference>
<accession>A0ABU6II32</accession>
<keyword evidence="7" id="KW-1185">Reference proteome</keyword>
<dbReference type="EC" id="4.2.-.-" evidence="4"/>
<dbReference type="CDD" id="cd00002">
    <property type="entry name" value="YbaK_deacylase"/>
    <property type="match status" value="1"/>
</dbReference>
<evidence type="ECO:0000259" key="5">
    <source>
        <dbReference type="Pfam" id="PF04073"/>
    </source>
</evidence>
<dbReference type="PANTHER" id="PTHR30411:SF0">
    <property type="entry name" value="CYS-TRNA(PRO)_CYS-TRNA(CYS) DEACYLASE YBAK"/>
    <property type="match status" value="1"/>
</dbReference>
<evidence type="ECO:0000256" key="1">
    <source>
        <dbReference type="ARBA" id="ARBA00009798"/>
    </source>
</evidence>
<reference evidence="6 7" key="1">
    <citation type="submission" date="2024-01" db="EMBL/GenBank/DDBJ databases">
        <title>novel species in genus Adlercreutzia.</title>
        <authorList>
            <person name="Liu X."/>
        </authorList>
    </citation>
    <scope>NUCLEOTIDE SEQUENCE [LARGE SCALE GENOMIC DNA]</scope>
    <source>
        <strain evidence="6 7">R7</strain>
    </source>
</reference>
<evidence type="ECO:0000313" key="7">
    <source>
        <dbReference type="Proteomes" id="UP001349994"/>
    </source>
</evidence>
<gene>
    <name evidence="6" type="primary">ybaK</name>
    <name evidence="6" type="ORF">VIN30_06145</name>
</gene>
<dbReference type="InterPro" id="IPR036754">
    <property type="entry name" value="YbaK/aa-tRNA-synt-asso_dom_sf"/>
</dbReference>
<dbReference type="InterPro" id="IPR007214">
    <property type="entry name" value="YbaK/aa-tRNA-synth-assoc-dom"/>
</dbReference>
<dbReference type="NCBIfam" id="TIGR00011">
    <property type="entry name" value="YbaK_EbsC"/>
    <property type="match status" value="1"/>
</dbReference>
<organism evidence="6 7">
    <name type="scientific">Adlercreutzia wanghongyangiae</name>
    <dbReference type="NCBI Taxonomy" id="3111451"/>
    <lineage>
        <taxon>Bacteria</taxon>
        <taxon>Bacillati</taxon>
        <taxon>Actinomycetota</taxon>
        <taxon>Coriobacteriia</taxon>
        <taxon>Eggerthellales</taxon>
        <taxon>Eggerthellaceae</taxon>
        <taxon>Adlercreutzia</taxon>
    </lineage>
</organism>
<dbReference type="EMBL" id="JAYMFF010000009">
    <property type="protein sequence ID" value="MEC4176023.1"/>
    <property type="molecule type" value="Genomic_DNA"/>
</dbReference>
<dbReference type="InterPro" id="IPR004369">
    <property type="entry name" value="Prolyl-tRNA_editing_YbaK/EbsC"/>
</dbReference>
<evidence type="ECO:0000256" key="2">
    <source>
        <dbReference type="ARBA" id="ARBA00022917"/>
    </source>
</evidence>
<dbReference type="PIRSF" id="PIRSF006181">
    <property type="entry name" value="EbsC_YbaK"/>
    <property type="match status" value="1"/>
</dbReference>
<feature type="domain" description="YbaK/aminoacyl-tRNA synthetase-associated" evidence="5">
    <location>
        <begin position="32"/>
        <end position="149"/>
    </location>
</feature>
<comment type="caution">
    <text evidence="6">The sequence shown here is derived from an EMBL/GenBank/DDBJ whole genome shotgun (WGS) entry which is preliminary data.</text>
</comment>
<dbReference type="SUPFAM" id="SSF55826">
    <property type="entry name" value="YbaK/ProRS associated domain"/>
    <property type="match status" value="1"/>
</dbReference>
<proteinExistence type="inferred from homology"/>
<dbReference type="Proteomes" id="UP001349994">
    <property type="component" value="Unassembled WGS sequence"/>
</dbReference>
<sequence length="161" mass="17237">MARAPKDHKTNALRELDAAGIVHEALFFDADPAMTGVQIAQSQGEDVDAVFKTLVTEGKSGEHYVFLVPVACELDLKKASAAAGEKSVAMVRARDLLPLTGYVHGGCSPIGMKKRFATFVDETAQLFDEIYFSGGKVGCQVRMAPDDLALLVPFAYADLTA</sequence>
<name>A0ABU6II32_9ACTN</name>
<comment type="similarity">
    <text evidence="1 4">Belongs to the prolyl-tRNA editing family. YbaK/EbsC subfamily.</text>
</comment>
<evidence type="ECO:0000256" key="3">
    <source>
        <dbReference type="ARBA" id="ARBA00023239"/>
    </source>
</evidence>